<dbReference type="InterPro" id="IPR013249">
    <property type="entry name" value="RNA_pol_sigma70_r4_t2"/>
</dbReference>
<dbReference type="GO" id="GO:0016987">
    <property type="term" value="F:sigma factor activity"/>
    <property type="evidence" value="ECO:0007669"/>
    <property type="project" value="UniProtKB-KW"/>
</dbReference>
<comment type="similarity">
    <text evidence="1">Belongs to the sigma-70 factor family. ECF subfamily.</text>
</comment>
<dbReference type="NCBIfam" id="TIGR02937">
    <property type="entry name" value="sigma70-ECF"/>
    <property type="match status" value="1"/>
</dbReference>
<evidence type="ECO:0000313" key="8">
    <source>
        <dbReference type="EMBL" id="SBT49871.1"/>
    </source>
</evidence>
<reference evidence="9" key="1">
    <citation type="submission" date="2016-06" db="EMBL/GenBank/DDBJ databases">
        <authorList>
            <person name="Varghese N."/>
            <person name="Submissions Spin"/>
        </authorList>
    </citation>
    <scope>NUCLEOTIDE SEQUENCE [LARGE SCALE GENOMIC DNA]</scope>
    <source>
        <strain evidence="9">DSM 44815</strain>
    </source>
</reference>
<keyword evidence="4" id="KW-0238">DNA-binding</keyword>
<dbReference type="Gene3D" id="1.10.1740.10">
    <property type="match status" value="1"/>
</dbReference>
<dbReference type="CDD" id="cd06171">
    <property type="entry name" value="Sigma70_r4"/>
    <property type="match status" value="1"/>
</dbReference>
<dbReference type="AlphaFoldDB" id="A0A1A9A100"/>
<dbReference type="InterPro" id="IPR013325">
    <property type="entry name" value="RNA_pol_sigma_r2"/>
</dbReference>
<dbReference type="PATRIC" id="fig|261654.4.peg.4641"/>
<keyword evidence="3" id="KW-0731">Sigma factor</keyword>
<keyword evidence="2" id="KW-0805">Transcription regulation</keyword>
<organism evidence="8 9">
    <name type="scientific">Micromonospora auratinigra</name>
    <dbReference type="NCBI Taxonomy" id="261654"/>
    <lineage>
        <taxon>Bacteria</taxon>
        <taxon>Bacillati</taxon>
        <taxon>Actinomycetota</taxon>
        <taxon>Actinomycetes</taxon>
        <taxon>Micromonosporales</taxon>
        <taxon>Micromonosporaceae</taxon>
        <taxon>Micromonospora</taxon>
    </lineage>
</organism>
<evidence type="ECO:0000256" key="2">
    <source>
        <dbReference type="ARBA" id="ARBA00023015"/>
    </source>
</evidence>
<dbReference type="GO" id="GO:0003677">
    <property type="term" value="F:DNA binding"/>
    <property type="evidence" value="ECO:0007669"/>
    <property type="project" value="UniProtKB-KW"/>
</dbReference>
<evidence type="ECO:0000259" key="6">
    <source>
        <dbReference type="Pfam" id="PF04542"/>
    </source>
</evidence>
<evidence type="ECO:0000256" key="1">
    <source>
        <dbReference type="ARBA" id="ARBA00010641"/>
    </source>
</evidence>
<evidence type="ECO:0000256" key="3">
    <source>
        <dbReference type="ARBA" id="ARBA00023082"/>
    </source>
</evidence>
<dbReference type="EMBL" id="LT594323">
    <property type="protein sequence ID" value="SBT49871.1"/>
    <property type="molecule type" value="Genomic_DNA"/>
</dbReference>
<feature type="domain" description="RNA polymerase sigma-70 region 2" evidence="6">
    <location>
        <begin position="24"/>
        <end position="88"/>
    </location>
</feature>
<dbReference type="STRING" id="261654.GA0070611_4575"/>
<dbReference type="Pfam" id="PF04542">
    <property type="entry name" value="Sigma70_r2"/>
    <property type="match status" value="1"/>
</dbReference>
<evidence type="ECO:0000256" key="4">
    <source>
        <dbReference type="ARBA" id="ARBA00023125"/>
    </source>
</evidence>
<dbReference type="InterPro" id="IPR013324">
    <property type="entry name" value="RNA_pol_sigma_r3/r4-like"/>
</dbReference>
<protein>
    <submittedName>
        <fullName evidence="8">RNA polymerase sigma-70 factor, ECF subfamily</fullName>
    </submittedName>
</protein>
<evidence type="ECO:0000313" key="9">
    <source>
        <dbReference type="Proteomes" id="UP000199385"/>
    </source>
</evidence>
<dbReference type="InterPro" id="IPR036388">
    <property type="entry name" value="WH-like_DNA-bd_sf"/>
</dbReference>
<dbReference type="Pfam" id="PF08281">
    <property type="entry name" value="Sigma70_r4_2"/>
    <property type="match status" value="1"/>
</dbReference>
<proteinExistence type="inferred from homology"/>
<keyword evidence="5" id="KW-0804">Transcription</keyword>
<dbReference type="SUPFAM" id="SSF88946">
    <property type="entry name" value="Sigma2 domain of RNA polymerase sigma factors"/>
    <property type="match status" value="1"/>
</dbReference>
<dbReference type="OrthoDB" id="3777963at2"/>
<dbReference type="InterPro" id="IPR014284">
    <property type="entry name" value="RNA_pol_sigma-70_dom"/>
</dbReference>
<gene>
    <name evidence="8" type="ORF">GA0070611_4575</name>
</gene>
<dbReference type="InterPro" id="IPR039425">
    <property type="entry name" value="RNA_pol_sigma-70-like"/>
</dbReference>
<evidence type="ECO:0000259" key="7">
    <source>
        <dbReference type="Pfam" id="PF08281"/>
    </source>
</evidence>
<keyword evidence="9" id="KW-1185">Reference proteome</keyword>
<sequence length="177" mass="19975">MTVRQQTGPPGPVAAAPVDFTDFYRAHFHRIAVQLYAYLGDHAEAQDLTQEAFCRTLERWDRVSGYGDPSAFVRRVAWNLATSRLRRVRTAVRHLARQREEHTPGPEPDRVALTRALADLPTNQRRAIVLHHLAQLSVREIAEQVGAPEGTVRSWLSRGRTALADQFTETGSETRRA</sequence>
<dbReference type="GO" id="GO:0006352">
    <property type="term" value="P:DNA-templated transcription initiation"/>
    <property type="evidence" value="ECO:0007669"/>
    <property type="project" value="InterPro"/>
</dbReference>
<feature type="domain" description="RNA polymerase sigma factor 70 region 4 type 2" evidence="7">
    <location>
        <begin position="111"/>
        <end position="163"/>
    </location>
</feature>
<dbReference type="Proteomes" id="UP000199385">
    <property type="component" value="Chromosome I"/>
</dbReference>
<accession>A0A1A9A100</accession>
<dbReference type="PANTHER" id="PTHR43133">
    <property type="entry name" value="RNA POLYMERASE ECF-TYPE SIGMA FACTO"/>
    <property type="match status" value="1"/>
</dbReference>
<dbReference type="InterPro" id="IPR007627">
    <property type="entry name" value="RNA_pol_sigma70_r2"/>
</dbReference>
<dbReference type="SUPFAM" id="SSF88659">
    <property type="entry name" value="Sigma3 and sigma4 domains of RNA polymerase sigma factors"/>
    <property type="match status" value="1"/>
</dbReference>
<dbReference type="Gene3D" id="1.10.10.10">
    <property type="entry name" value="Winged helix-like DNA-binding domain superfamily/Winged helix DNA-binding domain"/>
    <property type="match status" value="1"/>
</dbReference>
<dbReference type="RefSeq" id="WP_091667630.1">
    <property type="nucleotide sequence ID" value="NZ_LT594323.1"/>
</dbReference>
<name>A0A1A9A100_9ACTN</name>
<dbReference type="PANTHER" id="PTHR43133:SF50">
    <property type="entry name" value="ECF RNA POLYMERASE SIGMA FACTOR SIGM"/>
    <property type="match status" value="1"/>
</dbReference>
<evidence type="ECO:0000256" key="5">
    <source>
        <dbReference type="ARBA" id="ARBA00023163"/>
    </source>
</evidence>